<evidence type="ECO:0000256" key="2">
    <source>
        <dbReference type="ARBA" id="ARBA00000381"/>
    </source>
</evidence>
<gene>
    <name evidence="11" type="ORF">C1H84_03380</name>
</gene>
<keyword evidence="6 9" id="KW-0413">Isomerase</keyword>
<evidence type="ECO:0000256" key="3">
    <source>
        <dbReference type="ARBA" id="ARBA00002876"/>
    </source>
</evidence>
<comment type="catalytic activity">
    <reaction evidence="1 9">
        <text>a uridine in RNA = a pseudouridine in RNA</text>
        <dbReference type="Rhea" id="RHEA:48348"/>
        <dbReference type="Rhea" id="RHEA-COMP:12068"/>
        <dbReference type="Rhea" id="RHEA-COMP:12069"/>
        <dbReference type="ChEBI" id="CHEBI:65314"/>
        <dbReference type="ChEBI" id="CHEBI:65315"/>
    </reaction>
</comment>
<comment type="function">
    <text evidence="3">Responsible for synthesis of pseudouridine from uracil at positions 955, 2504 and 2580 in 23S ribosomal RNA.</text>
</comment>
<dbReference type="PANTHER" id="PTHR21600:SF92">
    <property type="entry name" value="RIBOSOMAL LARGE SUBUNIT PSEUDOURIDINE SYNTHASE C"/>
    <property type="match status" value="1"/>
</dbReference>
<feature type="active site" evidence="7">
    <location>
        <position position="144"/>
    </location>
</feature>
<evidence type="ECO:0000313" key="11">
    <source>
        <dbReference type="EMBL" id="RBM04325.1"/>
    </source>
</evidence>
<accession>A0A365YNN3</accession>
<evidence type="ECO:0000256" key="4">
    <source>
        <dbReference type="ARBA" id="ARBA00010876"/>
    </source>
</evidence>
<evidence type="ECO:0000313" key="12">
    <source>
        <dbReference type="Proteomes" id="UP000252167"/>
    </source>
</evidence>
<evidence type="ECO:0000256" key="1">
    <source>
        <dbReference type="ARBA" id="ARBA00000073"/>
    </source>
</evidence>
<dbReference type="EC" id="5.4.99.-" evidence="9"/>
<evidence type="ECO:0000256" key="8">
    <source>
        <dbReference type="PROSITE-ProRule" id="PRU00182"/>
    </source>
</evidence>
<dbReference type="Gene3D" id="3.30.2350.10">
    <property type="entry name" value="Pseudouridine synthase"/>
    <property type="match status" value="1"/>
</dbReference>
<keyword evidence="5" id="KW-0698">rRNA processing</keyword>
<dbReference type="InterPro" id="IPR002942">
    <property type="entry name" value="S4_RNA-bd"/>
</dbReference>
<dbReference type="Pfam" id="PF00849">
    <property type="entry name" value="PseudoU_synth_2"/>
    <property type="match status" value="1"/>
</dbReference>
<evidence type="ECO:0000259" key="10">
    <source>
        <dbReference type="SMART" id="SM00363"/>
    </source>
</evidence>
<dbReference type="SUPFAM" id="SSF55174">
    <property type="entry name" value="Alpha-L RNA-binding motif"/>
    <property type="match status" value="1"/>
</dbReference>
<evidence type="ECO:0000256" key="9">
    <source>
        <dbReference type="RuleBase" id="RU362028"/>
    </source>
</evidence>
<evidence type="ECO:0000256" key="6">
    <source>
        <dbReference type="ARBA" id="ARBA00023235"/>
    </source>
</evidence>
<comment type="catalytic activity">
    <reaction evidence="2">
        <text>uridine(955/2504/2580) in 23S rRNA = pseudouridine(955/2504/2580) in 23S rRNA</text>
        <dbReference type="Rhea" id="RHEA:42528"/>
        <dbReference type="Rhea" id="RHEA-COMP:10099"/>
        <dbReference type="Rhea" id="RHEA-COMP:10100"/>
        <dbReference type="ChEBI" id="CHEBI:65314"/>
        <dbReference type="ChEBI" id="CHEBI:65315"/>
        <dbReference type="EC" id="5.4.99.24"/>
    </reaction>
</comment>
<sequence length="311" mass="34391">MTPRGSGNQRIVVDSEHAGRRLDKYLRSQFKHVPAGQLFKLLRTGKLRINGRKIDQTYRLAQGDTIQMPVLDAAPAEARAPQVPTALLKSLGNAVLFEDRDLLVVDKPAGVAVHKGTDVAAGVIEAFRQLRPELPQLELSHRLDRDTSGVLVLAKTPSMLRYLHDLLRDREAEIERHYLAVVAGSWDSKATVIHAPLQRREDKVVVAPSGQRAETRVKVQRRIGRNASLLQVQLLTGRKHQIRVHLQYSGHPIAGDDRYGSKAFNRKVAAAGGNGLYLHAATMTIPKPDGSTLSIDAPMPQRWRQLLASGL</sequence>
<dbReference type="InterPro" id="IPR050188">
    <property type="entry name" value="RluA_PseudoU_synthase"/>
</dbReference>
<dbReference type="InterPro" id="IPR006225">
    <property type="entry name" value="PsdUridine_synth_RluC/D"/>
</dbReference>
<dbReference type="AlphaFoldDB" id="A0A365YNN3"/>
<evidence type="ECO:0000256" key="5">
    <source>
        <dbReference type="ARBA" id="ARBA00022552"/>
    </source>
</evidence>
<dbReference type="InterPro" id="IPR020103">
    <property type="entry name" value="PsdUridine_synth_cat_dom_sf"/>
</dbReference>
<organism evidence="11 12">
    <name type="scientific">Glutamicibacter soli</name>
    <dbReference type="NCBI Taxonomy" id="453836"/>
    <lineage>
        <taxon>Bacteria</taxon>
        <taxon>Bacillati</taxon>
        <taxon>Actinomycetota</taxon>
        <taxon>Actinomycetes</taxon>
        <taxon>Micrococcales</taxon>
        <taxon>Micrococcaceae</taxon>
        <taxon>Glutamicibacter</taxon>
    </lineage>
</organism>
<dbReference type="RefSeq" id="WP_113606516.1">
    <property type="nucleotide sequence ID" value="NZ_POAF01000001.1"/>
</dbReference>
<dbReference type="PROSITE" id="PS50889">
    <property type="entry name" value="S4"/>
    <property type="match status" value="1"/>
</dbReference>
<dbReference type="NCBIfam" id="TIGR00005">
    <property type="entry name" value="rluA_subfam"/>
    <property type="match status" value="1"/>
</dbReference>
<dbReference type="InterPro" id="IPR006145">
    <property type="entry name" value="PsdUridine_synth_RsuA/RluA"/>
</dbReference>
<keyword evidence="8" id="KW-0694">RNA-binding</keyword>
<evidence type="ECO:0000256" key="7">
    <source>
        <dbReference type="PIRSR" id="PIRSR606225-1"/>
    </source>
</evidence>
<name>A0A365YNN3_9MICC</name>
<dbReference type="PANTHER" id="PTHR21600">
    <property type="entry name" value="MITOCHONDRIAL RNA PSEUDOURIDINE SYNTHASE"/>
    <property type="match status" value="1"/>
</dbReference>
<dbReference type="GO" id="GO:0000455">
    <property type="term" value="P:enzyme-directed rRNA pseudouridine synthesis"/>
    <property type="evidence" value="ECO:0007669"/>
    <property type="project" value="UniProtKB-ARBA"/>
</dbReference>
<dbReference type="InterPro" id="IPR036986">
    <property type="entry name" value="S4_RNA-bd_sf"/>
</dbReference>
<feature type="domain" description="RNA-binding S4" evidence="10">
    <location>
        <begin position="20"/>
        <end position="79"/>
    </location>
</feature>
<dbReference type="Gene3D" id="3.10.290.10">
    <property type="entry name" value="RNA-binding S4 domain"/>
    <property type="match status" value="1"/>
</dbReference>
<comment type="caution">
    <text evidence="11">The sequence shown here is derived from an EMBL/GenBank/DDBJ whole genome shotgun (WGS) entry which is preliminary data.</text>
</comment>
<dbReference type="CDD" id="cd00165">
    <property type="entry name" value="S4"/>
    <property type="match status" value="1"/>
</dbReference>
<dbReference type="CDD" id="cd02869">
    <property type="entry name" value="PseudoU_synth_RluA_like"/>
    <property type="match status" value="1"/>
</dbReference>
<proteinExistence type="inferred from homology"/>
<reference evidence="11 12" key="1">
    <citation type="submission" date="2018-01" db="EMBL/GenBank/DDBJ databases">
        <title>Glutamicibacter soli strain NHPC-3 Whole genome sequence and assembly.</title>
        <authorList>
            <person name="Choudhury P."/>
            <person name="Gupta D."/>
            <person name="Sengupta K."/>
            <person name="Jawed A."/>
            <person name="Sultana N."/>
            <person name="Saha P."/>
        </authorList>
    </citation>
    <scope>NUCLEOTIDE SEQUENCE [LARGE SCALE GENOMIC DNA]</scope>
    <source>
        <strain evidence="11 12">NHPC-3</strain>
    </source>
</reference>
<dbReference type="Proteomes" id="UP000252167">
    <property type="component" value="Unassembled WGS sequence"/>
</dbReference>
<keyword evidence="12" id="KW-1185">Reference proteome</keyword>
<dbReference type="SMART" id="SM00363">
    <property type="entry name" value="S4"/>
    <property type="match status" value="1"/>
</dbReference>
<dbReference type="EMBL" id="POAF01000001">
    <property type="protein sequence ID" value="RBM04325.1"/>
    <property type="molecule type" value="Genomic_DNA"/>
</dbReference>
<protein>
    <recommendedName>
        <fullName evidence="9">Pseudouridine synthase</fullName>
        <ecNumber evidence="9">5.4.99.-</ecNumber>
    </recommendedName>
</protein>
<comment type="similarity">
    <text evidence="4 9">Belongs to the pseudouridine synthase RluA family.</text>
</comment>
<dbReference type="Pfam" id="PF01479">
    <property type="entry name" value="S4"/>
    <property type="match status" value="1"/>
</dbReference>
<dbReference type="GO" id="GO:0003723">
    <property type="term" value="F:RNA binding"/>
    <property type="evidence" value="ECO:0007669"/>
    <property type="project" value="UniProtKB-KW"/>
</dbReference>
<dbReference type="GO" id="GO:0120159">
    <property type="term" value="F:rRNA pseudouridine synthase activity"/>
    <property type="evidence" value="ECO:0007669"/>
    <property type="project" value="UniProtKB-ARBA"/>
</dbReference>
<dbReference type="SUPFAM" id="SSF55120">
    <property type="entry name" value="Pseudouridine synthase"/>
    <property type="match status" value="1"/>
</dbReference>